<dbReference type="Gene3D" id="3.40.50.150">
    <property type="entry name" value="Vaccinia Virus protein VP39"/>
    <property type="match status" value="1"/>
</dbReference>
<dbReference type="PANTHER" id="PTHR36973">
    <property type="entry name" value="SLL1456 PROTEIN-RELATED"/>
    <property type="match status" value="1"/>
</dbReference>
<dbReference type="PANTHER" id="PTHR36973:SF4">
    <property type="entry name" value="NODULATION PROTEIN"/>
    <property type="match status" value="1"/>
</dbReference>
<dbReference type="GO" id="GO:0032259">
    <property type="term" value="P:methylation"/>
    <property type="evidence" value="ECO:0007669"/>
    <property type="project" value="UniProtKB-KW"/>
</dbReference>
<dbReference type="InterPro" id="IPR006342">
    <property type="entry name" value="FkbM_mtfrase"/>
</dbReference>
<keyword evidence="1" id="KW-0489">Methyltransferase</keyword>
<proteinExistence type="predicted"/>
<dbReference type="OrthoDB" id="9812600at2"/>
<dbReference type="Proteomes" id="UP000281028">
    <property type="component" value="Unassembled WGS sequence"/>
</dbReference>
<evidence type="ECO:0000313" key="1">
    <source>
        <dbReference type="EMBL" id="NSL85362.1"/>
    </source>
</evidence>
<gene>
    <name evidence="1" type="ORF">ECE50_000865</name>
</gene>
<dbReference type="GO" id="GO:0008171">
    <property type="term" value="F:O-methyltransferase activity"/>
    <property type="evidence" value="ECO:0007669"/>
    <property type="project" value="TreeGrafter"/>
</dbReference>
<evidence type="ECO:0000313" key="2">
    <source>
        <dbReference type="Proteomes" id="UP000281028"/>
    </source>
</evidence>
<dbReference type="AlphaFoldDB" id="A0A3S1D598"/>
<protein>
    <submittedName>
        <fullName evidence="1">FkbM family methyltransferase</fullName>
    </submittedName>
</protein>
<comment type="caution">
    <text evidence="1">The sequence shown here is derived from an EMBL/GenBank/DDBJ whole genome shotgun (WGS) entry which is preliminary data.</text>
</comment>
<organism evidence="1 2">
    <name type="scientific">Chitinophaga solisilvae</name>
    <dbReference type="NCBI Taxonomy" id="1233460"/>
    <lineage>
        <taxon>Bacteria</taxon>
        <taxon>Pseudomonadati</taxon>
        <taxon>Bacteroidota</taxon>
        <taxon>Chitinophagia</taxon>
        <taxon>Chitinophagales</taxon>
        <taxon>Chitinophagaceae</taxon>
        <taxon>Chitinophaga</taxon>
    </lineage>
</organism>
<keyword evidence="1" id="KW-0808">Transferase</keyword>
<dbReference type="InterPro" id="IPR053188">
    <property type="entry name" value="FkbM_Methyltransferase"/>
</dbReference>
<sequence>MGPLAKSLKRVYVFLFARKIFYPVHQYVYKLSMLGMGMQNYENDTVSGEKAFIKYITNTGILSSGAILDVGANVGHYSVMLRKNNIKLPIYAFEPHPVTFRELEKAAATYQFTAVPFGAGEAATTTAIYDYGAGTSSHASLYKDVIEQLHHGVAQEVAIALTTIDEFVAAHQINEIALLKIDTEGHELAVLNGAKETIRRGIVKAVQIEFNSMHVISRTFLKDIVDLLPEYEFYRLLPDGLRALGKYNTITYEIFSFQNVVAIRKTAR</sequence>
<name>A0A3S1D598_9BACT</name>
<dbReference type="Pfam" id="PF05050">
    <property type="entry name" value="Methyltransf_21"/>
    <property type="match status" value="1"/>
</dbReference>
<keyword evidence="2" id="KW-1185">Reference proteome</keyword>
<dbReference type="SUPFAM" id="SSF53335">
    <property type="entry name" value="S-adenosyl-L-methionine-dependent methyltransferases"/>
    <property type="match status" value="1"/>
</dbReference>
<dbReference type="NCBIfam" id="TIGR01444">
    <property type="entry name" value="fkbM_fam"/>
    <property type="match status" value="1"/>
</dbReference>
<dbReference type="EMBL" id="RIAR02000001">
    <property type="protein sequence ID" value="NSL85362.1"/>
    <property type="molecule type" value="Genomic_DNA"/>
</dbReference>
<reference evidence="1" key="1">
    <citation type="submission" date="2020-05" db="EMBL/GenBank/DDBJ databases">
        <title>Chitinophaga laudate sp. nov., isolated from a tropical peat swamp.</title>
        <authorList>
            <person name="Goh C.B.S."/>
            <person name="Lee M.S."/>
            <person name="Parimannan S."/>
            <person name="Pasbakhsh P."/>
            <person name="Yule C.M."/>
            <person name="Rajandas H."/>
            <person name="Loke S."/>
            <person name="Croft L."/>
            <person name="Tan J.B.L."/>
        </authorList>
    </citation>
    <scope>NUCLEOTIDE SEQUENCE</scope>
    <source>
        <strain evidence="1">Mgbs1</strain>
    </source>
</reference>
<dbReference type="InterPro" id="IPR029063">
    <property type="entry name" value="SAM-dependent_MTases_sf"/>
</dbReference>
<accession>A0A3S1D598</accession>